<dbReference type="PIRSF" id="PIRSF000332">
    <property type="entry name" value="FMO"/>
    <property type="match status" value="1"/>
</dbReference>
<comment type="catalytic activity">
    <reaction evidence="33">
        <text>octan-3-one + NADPH + O2 + H(+) = pentyl propanoate + NADP(+) + H2O</text>
        <dbReference type="Rhea" id="RHEA:54840"/>
        <dbReference type="ChEBI" id="CHEBI:15377"/>
        <dbReference type="ChEBI" id="CHEBI:15378"/>
        <dbReference type="ChEBI" id="CHEBI:15379"/>
        <dbReference type="ChEBI" id="CHEBI:57783"/>
        <dbReference type="ChEBI" id="CHEBI:58349"/>
        <dbReference type="ChEBI" id="CHEBI:80946"/>
        <dbReference type="ChEBI" id="CHEBI:87373"/>
    </reaction>
    <physiologicalReaction direction="left-to-right" evidence="33">
        <dbReference type="Rhea" id="RHEA:54841"/>
    </physiologicalReaction>
</comment>
<dbReference type="OrthoDB" id="9778740at2"/>
<evidence type="ECO:0000256" key="26">
    <source>
        <dbReference type="ARBA" id="ARBA00047855"/>
    </source>
</evidence>
<evidence type="ECO:0000256" key="23">
    <source>
        <dbReference type="ARBA" id="ARBA00045722"/>
    </source>
</evidence>
<evidence type="ECO:0000313" key="34">
    <source>
        <dbReference type="EMBL" id="PKQ70692.1"/>
    </source>
</evidence>
<comment type="catalytic activity">
    <reaction evidence="25">
        <text>heptan-2-one + NADPH + O2 + H(+) = pentyl acetate + NADP(+) + H2O</text>
        <dbReference type="Rhea" id="RHEA:54836"/>
        <dbReference type="ChEBI" id="CHEBI:5672"/>
        <dbReference type="ChEBI" id="CHEBI:15377"/>
        <dbReference type="ChEBI" id="CHEBI:15378"/>
        <dbReference type="ChEBI" id="CHEBI:15379"/>
        <dbReference type="ChEBI" id="CHEBI:57783"/>
        <dbReference type="ChEBI" id="CHEBI:58349"/>
        <dbReference type="ChEBI" id="CHEBI:87362"/>
    </reaction>
    <physiologicalReaction direction="left-to-right" evidence="25">
        <dbReference type="Rhea" id="RHEA:54837"/>
    </physiologicalReaction>
</comment>
<evidence type="ECO:0000256" key="20">
    <source>
        <dbReference type="ARBA" id="ARBA00029728"/>
    </source>
</evidence>
<evidence type="ECO:0000256" key="16">
    <source>
        <dbReference type="ARBA" id="ARBA00023002"/>
    </source>
</evidence>
<evidence type="ECO:0000256" key="13">
    <source>
        <dbReference type="ARBA" id="ARBA00022848"/>
    </source>
</evidence>
<evidence type="ECO:0000256" key="24">
    <source>
        <dbReference type="ARBA" id="ARBA00047426"/>
    </source>
</evidence>
<reference evidence="34 35" key="1">
    <citation type="submission" date="2017-06" db="EMBL/GenBank/DDBJ databases">
        <title>Raineya orbicola gen. nov., sp. nov. a slightly thermophilic bacterium of the phylum Bacteroidetes and the description of Raineyaceae fam. nov.</title>
        <authorList>
            <person name="Albuquerque L."/>
            <person name="Polonia A.R.M."/>
            <person name="Barroso C."/>
            <person name="Froufe H.J.C."/>
            <person name="Lage O."/>
            <person name="Lobo-Da-Cunha A."/>
            <person name="Egas C."/>
            <person name="Da Costa M.S."/>
        </authorList>
    </citation>
    <scope>NUCLEOTIDE SEQUENCE [LARGE SCALE GENOMIC DNA]</scope>
    <source>
        <strain evidence="34 35">SPSPC-11</strain>
    </source>
</reference>
<dbReference type="PRINTS" id="PR01125">
    <property type="entry name" value="FMOXYGENASE5"/>
</dbReference>
<evidence type="ECO:0000256" key="32">
    <source>
        <dbReference type="ARBA" id="ARBA00049443"/>
    </source>
</evidence>
<evidence type="ECO:0000256" key="14">
    <source>
        <dbReference type="ARBA" id="ARBA00022857"/>
    </source>
</evidence>
<evidence type="ECO:0000256" key="4">
    <source>
        <dbReference type="ARBA" id="ARBA00009183"/>
    </source>
</evidence>
<comment type="catalytic activity">
    <reaction evidence="29">
        <text>octan-3-one + NADPH + O2 + H(+) = ethyl hexanoate + NADP(+) + H2O</text>
        <dbReference type="Rhea" id="RHEA:54856"/>
        <dbReference type="ChEBI" id="CHEBI:15377"/>
        <dbReference type="ChEBI" id="CHEBI:15378"/>
        <dbReference type="ChEBI" id="CHEBI:15379"/>
        <dbReference type="ChEBI" id="CHEBI:57783"/>
        <dbReference type="ChEBI" id="CHEBI:58349"/>
        <dbReference type="ChEBI" id="CHEBI:80946"/>
        <dbReference type="ChEBI" id="CHEBI:86055"/>
    </reaction>
    <physiologicalReaction direction="left-to-right" evidence="29">
        <dbReference type="Rhea" id="RHEA:54857"/>
    </physiologicalReaction>
</comment>
<keyword evidence="19" id="KW-0472">Membrane</keyword>
<evidence type="ECO:0000256" key="8">
    <source>
        <dbReference type="ARBA" id="ARBA00022553"/>
    </source>
</evidence>
<evidence type="ECO:0000256" key="19">
    <source>
        <dbReference type="ARBA" id="ARBA00023136"/>
    </source>
</evidence>
<comment type="catalytic activity">
    <reaction evidence="27">
        <text>NADPH + O2 + H(+) = H2O2 + NADP(+)</text>
        <dbReference type="Rhea" id="RHEA:11260"/>
        <dbReference type="ChEBI" id="CHEBI:15378"/>
        <dbReference type="ChEBI" id="CHEBI:15379"/>
        <dbReference type="ChEBI" id="CHEBI:16240"/>
        <dbReference type="ChEBI" id="CHEBI:57783"/>
        <dbReference type="ChEBI" id="CHEBI:58349"/>
        <dbReference type="EC" id="1.6.3.1"/>
    </reaction>
    <physiologicalReaction direction="left-to-right" evidence="27">
        <dbReference type="Rhea" id="RHEA:11261"/>
    </physiologicalReaction>
</comment>
<dbReference type="Gene3D" id="3.50.50.60">
    <property type="entry name" value="FAD/NAD(P)-binding domain"/>
    <property type="match status" value="1"/>
</dbReference>
<keyword evidence="10" id="KW-0812">Transmembrane</keyword>
<comment type="catalytic activity">
    <reaction evidence="30">
        <text>(2E)-geranial + NADPH + O2 + H(+) = (1E)-2,6-dimethylhepta-1,5-dien-1-yl formate + NADP(+) + H2O</text>
        <dbReference type="Rhea" id="RHEA:54860"/>
        <dbReference type="ChEBI" id="CHEBI:15377"/>
        <dbReference type="ChEBI" id="CHEBI:15378"/>
        <dbReference type="ChEBI" id="CHEBI:15379"/>
        <dbReference type="ChEBI" id="CHEBI:16980"/>
        <dbReference type="ChEBI" id="CHEBI:57783"/>
        <dbReference type="ChEBI" id="CHEBI:58349"/>
        <dbReference type="ChEBI" id="CHEBI:138375"/>
    </reaction>
    <physiologicalReaction direction="left-to-right" evidence="30">
        <dbReference type="Rhea" id="RHEA:54861"/>
    </physiologicalReaction>
</comment>
<dbReference type="Pfam" id="PF00743">
    <property type="entry name" value="FMO-like"/>
    <property type="match status" value="1"/>
</dbReference>
<evidence type="ECO:0000256" key="33">
    <source>
        <dbReference type="ARBA" id="ARBA00049475"/>
    </source>
</evidence>
<proteinExistence type="inferred from homology"/>
<evidence type="ECO:0000256" key="17">
    <source>
        <dbReference type="ARBA" id="ARBA00023033"/>
    </source>
</evidence>
<dbReference type="PRINTS" id="PR00370">
    <property type="entry name" value="FMOXYGENASE"/>
</dbReference>
<evidence type="ECO:0000256" key="10">
    <source>
        <dbReference type="ARBA" id="ARBA00022692"/>
    </source>
</evidence>
<comment type="similarity">
    <text evidence="4">Belongs to the FMO family.</text>
</comment>
<dbReference type="GO" id="GO:0050661">
    <property type="term" value="F:NADP binding"/>
    <property type="evidence" value="ECO:0007669"/>
    <property type="project" value="InterPro"/>
</dbReference>
<evidence type="ECO:0000256" key="5">
    <source>
        <dbReference type="ARBA" id="ARBA00012698"/>
    </source>
</evidence>
<keyword evidence="12" id="KW-0274">FAD</keyword>
<evidence type="ECO:0000256" key="25">
    <source>
        <dbReference type="ARBA" id="ARBA00047574"/>
    </source>
</evidence>
<evidence type="ECO:0000256" key="9">
    <source>
        <dbReference type="ARBA" id="ARBA00022630"/>
    </source>
</evidence>
<name>A0A2N3IK25_9BACT</name>
<keyword evidence="9" id="KW-0285">Flavoprotein</keyword>
<evidence type="ECO:0000256" key="11">
    <source>
        <dbReference type="ARBA" id="ARBA00022824"/>
    </source>
</evidence>
<dbReference type="InterPro" id="IPR036188">
    <property type="entry name" value="FAD/NAD-bd_sf"/>
</dbReference>
<sequence length="425" mass="48410">MEHKVCIIGAGSSGIVACKVLQENNIPFDCYEKGSGIGGNWRYMNDNGMSSSYRSLHINTSKKVMAYSDFPMPEDYPDYPSHYQIMEYFESYVNHFGFRDKIRFKTGVERVEKLSDGSYEVTLDNGEKKIYTAVMVASGHHWKPRYPNFEGEFNGLILHSHDYKTPDIFQGHKNVVVVGFGNSAVDIACEAARTSTGKVIISTRSGAYVLPKYILGKPFDTLNKYSVEWLPMWFKRGLLSFCLWVARGKQENYGIPKPKRPLLSEHPTISQDLFSLAGHGKVHIKPNIQKLAGDTIIFEDGSQEKADVLIYATGYKIAFPFFDKNFLNAEETNEVSLYKHVIHPEHKNLFFIGLVQPLGAIMPLAEVQSEWVARILKGKSKLPSKEAMLADIESYKGKLRKRYKTSPRHTIQVDFYPYKNMIKRL</sequence>
<dbReference type="Proteomes" id="UP000233387">
    <property type="component" value="Unassembled WGS sequence"/>
</dbReference>
<keyword evidence="11" id="KW-0256">Endoplasmic reticulum</keyword>
<dbReference type="InterPro" id="IPR020946">
    <property type="entry name" value="Flavin_mOase-like"/>
</dbReference>
<keyword evidence="35" id="KW-1185">Reference proteome</keyword>
<comment type="catalytic activity">
    <reaction evidence="26">
        <text>sulcatone + NADPH + O2 + H(+) = 4-methylpent-3-en-1-yl acetate + NADP(+) + H2O</text>
        <dbReference type="Rhea" id="RHEA:54864"/>
        <dbReference type="ChEBI" id="CHEBI:15377"/>
        <dbReference type="ChEBI" id="CHEBI:15378"/>
        <dbReference type="ChEBI" id="CHEBI:15379"/>
        <dbReference type="ChEBI" id="CHEBI:16310"/>
        <dbReference type="ChEBI" id="CHEBI:57783"/>
        <dbReference type="ChEBI" id="CHEBI:58349"/>
        <dbReference type="ChEBI" id="CHEBI:138373"/>
    </reaction>
    <physiologicalReaction direction="left-to-right" evidence="26">
        <dbReference type="Rhea" id="RHEA:54865"/>
    </physiologicalReaction>
</comment>
<evidence type="ECO:0000256" key="12">
    <source>
        <dbReference type="ARBA" id="ARBA00022827"/>
    </source>
</evidence>
<evidence type="ECO:0000256" key="28">
    <source>
        <dbReference type="ARBA" id="ARBA00047977"/>
    </source>
</evidence>
<organism evidence="34 35">
    <name type="scientific">Raineya orbicola</name>
    <dbReference type="NCBI Taxonomy" id="2016530"/>
    <lineage>
        <taxon>Bacteria</taxon>
        <taxon>Pseudomonadati</taxon>
        <taxon>Bacteroidota</taxon>
        <taxon>Cytophagia</taxon>
        <taxon>Cytophagales</taxon>
        <taxon>Raineyaceae</taxon>
        <taxon>Raineya</taxon>
    </lineage>
</organism>
<evidence type="ECO:0000256" key="1">
    <source>
        <dbReference type="ARBA" id="ARBA00001974"/>
    </source>
</evidence>
<comment type="catalytic activity">
    <reaction evidence="24">
        <text>hexan-3-one + NADPH + O2 + H(+) = propyl propanoate + NADP(+) + H2O</text>
        <dbReference type="Rhea" id="RHEA:54848"/>
        <dbReference type="ChEBI" id="CHEBI:15377"/>
        <dbReference type="ChEBI" id="CHEBI:15378"/>
        <dbReference type="ChEBI" id="CHEBI:15379"/>
        <dbReference type="ChEBI" id="CHEBI:57783"/>
        <dbReference type="ChEBI" id="CHEBI:58349"/>
        <dbReference type="ChEBI" id="CHEBI:89828"/>
        <dbReference type="ChEBI" id="CHEBI:89891"/>
    </reaction>
    <physiologicalReaction direction="left-to-right" evidence="24">
        <dbReference type="Rhea" id="RHEA:54849"/>
    </physiologicalReaction>
</comment>
<keyword evidence="14" id="KW-0521">NADP</keyword>
<evidence type="ECO:0000256" key="3">
    <source>
        <dbReference type="ARBA" id="ARBA00004524"/>
    </source>
</evidence>
<evidence type="ECO:0000256" key="22">
    <source>
        <dbReference type="ARBA" id="ARBA00033301"/>
    </source>
</evidence>
<dbReference type="EMBL" id="NKXO01000003">
    <property type="protein sequence ID" value="PKQ70692.1"/>
    <property type="molecule type" value="Genomic_DNA"/>
</dbReference>
<evidence type="ECO:0000256" key="7">
    <source>
        <dbReference type="ARBA" id="ARBA00022481"/>
    </source>
</evidence>
<evidence type="ECO:0000256" key="31">
    <source>
        <dbReference type="ARBA" id="ARBA00048990"/>
    </source>
</evidence>
<accession>A0A2N3IK25</accession>
<evidence type="ECO:0000256" key="2">
    <source>
        <dbReference type="ARBA" id="ARBA00004389"/>
    </source>
</evidence>
<dbReference type="SUPFAM" id="SSF51905">
    <property type="entry name" value="FAD/NAD(P)-binding domain"/>
    <property type="match status" value="2"/>
</dbReference>
<dbReference type="InterPro" id="IPR000960">
    <property type="entry name" value="Flavin_mOase"/>
</dbReference>
<dbReference type="GO" id="GO:0016174">
    <property type="term" value="F:NAD(P)H oxidase H2O2-forming activity"/>
    <property type="evidence" value="ECO:0007669"/>
    <property type="project" value="UniProtKB-EC"/>
</dbReference>
<gene>
    <name evidence="34" type="ORF">Rain11_0229</name>
</gene>
<dbReference type="FunFam" id="3.50.50.60:FF:000159">
    <property type="entry name" value="Dimethylaniline monooxygenase [N-oxide-forming]"/>
    <property type="match status" value="1"/>
</dbReference>
<evidence type="ECO:0000256" key="18">
    <source>
        <dbReference type="ARBA" id="ARBA00023098"/>
    </source>
</evidence>
<keyword evidence="17" id="KW-0503">Monooxygenase</keyword>
<comment type="caution">
    <text evidence="34">The sequence shown here is derived from an EMBL/GenBank/DDBJ whole genome shotgun (WGS) entry which is preliminary data.</text>
</comment>
<dbReference type="PANTHER" id="PTHR23023">
    <property type="entry name" value="DIMETHYLANILINE MONOOXYGENASE"/>
    <property type="match status" value="1"/>
</dbReference>
<evidence type="ECO:0000256" key="6">
    <source>
        <dbReference type="ARBA" id="ARBA00019213"/>
    </source>
</evidence>
<evidence type="ECO:0000313" key="35">
    <source>
        <dbReference type="Proteomes" id="UP000233387"/>
    </source>
</evidence>
<keyword evidence="16" id="KW-0560">Oxidoreductase</keyword>
<comment type="catalytic activity">
    <reaction evidence="31">
        <text>heptan-4-one + NADPH + O2 + H(+) = propyl butanoate + NADP(+) + H2O</text>
        <dbReference type="Rhea" id="RHEA:54852"/>
        <dbReference type="ChEBI" id="CHEBI:15377"/>
        <dbReference type="ChEBI" id="CHEBI:15378"/>
        <dbReference type="ChEBI" id="CHEBI:15379"/>
        <dbReference type="ChEBI" id="CHEBI:57783"/>
        <dbReference type="ChEBI" id="CHEBI:58349"/>
        <dbReference type="ChEBI" id="CHEBI:89484"/>
        <dbReference type="ChEBI" id="CHEBI:89719"/>
    </reaction>
    <physiologicalReaction direction="left-to-right" evidence="31">
        <dbReference type="Rhea" id="RHEA:54853"/>
    </physiologicalReaction>
</comment>
<dbReference type="RefSeq" id="WP_101357497.1">
    <property type="nucleotide sequence ID" value="NZ_NKXO01000003.1"/>
</dbReference>
<comment type="function">
    <text evidence="23">Acts as a Baeyer-Villiger monooxygenase on a broad range of substrates. Catalyzes the insertion of an oxygen atom into a carbon-carbon bond adjacent to a carbonyl, which converts ketones to esters. Active on diverse carbonyl compounds, whereas soft nucleophiles are mostly non- or poorly reactive. In contrast with other forms of FMO it is non- or poorly active on 'classical' substrates such as drugs, pesticides, and dietary components containing soft nucleophilic heteroatoms. Able to oxidize drug molecules bearing a carbonyl group on an aliphatic chain, such as nabumetone and pentoxifylline. Also, in the absence of substrates, shows slow but yet significant NADPH oxidase activity. Acts as a positive modulator of cholesterol biosynthesis as well as glucose homeostasis, promoting metabolic aging via pleiotropic effects.</text>
</comment>
<dbReference type="EC" id="1.6.3.1" evidence="5"/>
<dbReference type="PROSITE" id="PS51257">
    <property type="entry name" value="PROKAR_LIPOPROTEIN"/>
    <property type="match status" value="1"/>
</dbReference>
<dbReference type="AlphaFoldDB" id="A0A2N3IK25"/>
<protein>
    <recommendedName>
        <fullName evidence="6">Flavin-containing monooxygenase 5</fullName>
        <ecNumber evidence="5">1.6.3.1</ecNumber>
    </recommendedName>
    <alternativeName>
        <fullName evidence="22">Dimethylaniline monooxygenase [N-oxide-forming] 5</fullName>
    </alternativeName>
    <alternativeName>
        <fullName evidence="20">Dimethylaniline oxidase 5</fullName>
    </alternativeName>
    <alternativeName>
        <fullName evidence="21">NADPH oxidase</fullName>
    </alternativeName>
</protein>
<keyword evidence="15" id="KW-1133">Transmembrane helix</keyword>
<keyword evidence="18" id="KW-0443">Lipid metabolism</keyword>
<evidence type="ECO:0000256" key="30">
    <source>
        <dbReference type="ARBA" id="ARBA00048989"/>
    </source>
</evidence>
<dbReference type="GO" id="GO:0050660">
    <property type="term" value="F:flavin adenine dinucleotide binding"/>
    <property type="evidence" value="ECO:0007669"/>
    <property type="project" value="InterPro"/>
</dbReference>
<evidence type="ECO:0000256" key="15">
    <source>
        <dbReference type="ARBA" id="ARBA00022989"/>
    </source>
</evidence>
<dbReference type="GO" id="GO:0004499">
    <property type="term" value="F:N,N-dimethylaniline monooxygenase activity"/>
    <property type="evidence" value="ECO:0007669"/>
    <property type="project" value="InterPro"/>
</dbReference>
<evidence type="ECO:0000256" key="29">
    <source>
        <dbReference type="ARBA" id="ARBA00048459"/>
    </source>
</evidence>
<dbReference type="InterPro" id="IPR002257">
    <property type="entry name" value="Flavin_mOase_5"/>
</dbReference>
<evidence type="ECO:0000256" key="27">
    <source>
        <dbReference type="ARBA" id="ARBA00047864"/>
    </source>
</evidence>
<dbReference type="InterPro" id="IPR050346">
    <property type="entry name" value="FMO-like"/>
</dbReference>
<comment type="catalytic activity">
    <reaction evidence="32">
        <text>N,N-dimethylaniline + NADPH + O2 + H(+) = N,N-dimethylaniline N-oxide + NADP(+) + H2O</text>
        <dbReference type="Rhea" id="RHEA:24468"/>
        <dbReference type="ChEBI" id="CHEBI:15377"/>
        <dbReference type="ChEBI" id="CHEBI:15378"/>
        <dbReference type="ChEBI" id="CHEBI:15379"/>
        <dbReference type="ChEBI" id="CHEBI:16269"/>
        <dbReference type="ChEBI" id="CHEBI:17735"/>
        <dbReference type="ChEBI" id="CHEBI:57783"/>
        <dbReference type="ChEBI" id="CHEBI:58349"/>
        <dbReference type="EC" id="1.14.13.8"/>
    </reaction>
    <physiologicalReaction direction="left-to-right" evidence="32">
        <dbReference type="Rhea" id="RHEA:24469"/>
    </physiologicalReaction>
</comment>
<evidence type="ECO:0000256" key="21">
    <source>
        <dbReference type="ARBA" id="ARBA00033213"/>
    </source>
</evidence>
<comment type="cofactor">
    <cofactor evidence="1">
        <name>FAD</name>
        <dbReference type="ChEBI" id="CHEBI:57692"/>
    </cofactor>
</comment>
<comment type="catalytic activity">
    <reaction evidence="28">
        <text>hexan-3-one + NADPH + O2 + H(+) = ethyl butanoate + NADP(+) + H2O</text>
        <dbReference type="Rhea" id="RHEA:54844"/>
        <dbReference type="ChEBI" id="CHEBI:15377"/>
        <dbReference type="ChEBI" id="CHEBI:15378"/>
        <dbReference type="ChEBI" id="CHEBI:15379"/>
        <dbReference type="ChEBI" id="CHEBI:57783"/>
        <dbReference type="ChEBI" id="CHEBI:58349"/>
        <dbReference type="ChEBI" id="CHEBI:88764"/>
        <dbReference type="ChEBI" id="CHEBI:89891"/>
    </reaction>
    <physiologicalReaction direction="left-to-right" evidence="28">
        <dbReference type="Rhea" id="RHEA:54845"/>
    </physiologicalReaction>
</comment>
<keyword evidence="13" id="KW-0492">Microsome</keyword>
<keyword evidence="7" id="KW-0488">Methylation</keyword>
<comment type="subcellular location">
    <subcellularLocation>
        <location evidence="2">Endoplasmic reticulum membrane</location>
        <topology evidence="2">Single-pass membrane protein</topology>
    </subcellularLocation>
    <subcellularLocation>
        <location evidence="3">Microsome membrane</location>
    </subcellularLocation>
</comment>
<dbReference type="GO" id="GO:0006629">
    <property type="term" value="P:lipid metabolic process"/>
    <property type="evidence" value="ECO:0007669"/>
    <property type="project" value="UniProtKB-KW"/>
</dbReference>
<keyword evidence="8" id="KW-0597">Phosphoprotein</keyword>